<dbReference type="AlphaFoldDB" id="A0A166VMV1"/>
<evidence type="ECO:0000313" key="1">
    <source>
        <dbReference type="EMBL" id="OAA33834.1"/>
    </source>
</evidence>
<dbReference type="Proteomes" id="UP000243498">
    <property type="component" value="Unassembled WGS sequence"/>
</dbReference>
<name>A0A166VMV1_METRR</name>
<reference evidence="1 2" key="1">
    <citation type="journal article" date="2016" name="Genome Biol. Evol.">
        <title>Divergent and convergent evolution of fungal pathogenicity.</title>
        <authorList>
            <person name="Shang Y."/>
            <person name="Xiao G."/>
            <person name="Zheng P."/>
            <person name="Cen K."/>
            <person name="Zhan S."/>
            <person name="Wang C."/>
        </authorList>
    </citation>
    <scope>NUCLEOTIDE SEQUENCE [LARGE SCALE GENOMIC DNA]</scope>
    <source>
        <strain evidence="1 2">RCEF 4871</strain>
    </source>
</reference>
<sequence>MSYCVEYSSAPYPESRKDRGFHPRFLVEELGSLCAFEYALYECEKPAVLGEEAKLGRPFHSLHHSLILRVISSSGRQ</sequence>
<accession>A0A166VMV1</accession>
<organism evidence="1 2">
    <name type="scientific">Metarhizium rileyi (strain RCEF 4871)</name>
    <name type="common">Nomuraea rileyi</name>
    <dbReference type="NCBI Taxonomy" id="1649241"/>
    <lineage>
        <taxon>Eukaryota</taxon>
        <taxon>Fungi</taxon>
        <taxon>Dikarya</taxon>
        <taxon>Ascomycota</taxon>
        <taxon>Pezizomycotina</taxon>
        <taxon>Sordariomycetes</taxon>
        <taxon>Hypocreomycetidae</taxon>
        <taxon>Hypocreales</taxon>
        <taxon>Clavicipitaceae</taxon>
        <taxon>Metarhizium</taxon>
    </lineage>
</organism>
<evidence type="ECO:0000313" key="2">
    <source>
        <dbReference type="Proteomes" id="UP000243498"/>
    </source>
</evidence>
<dbReference type="EMBL" id="AZHC01000165">
    <property type="protein sequence ID" value="OAA33834.1"/>
    <property type="molecule type" value="Genomic_DNA"/>
</dbReference>
<proteinExistence type="predicted"/>
<keyword evidence="2" id="KW-1185">Reference proteome</keyword>
<protein>
    <submittedName>
        <fullName evidence="1">Uncharacterized protein</fullName>
    </submittedName>
</protein>
<gene>
    <name evidence="1" type="ORF">NOR_08762</name>
</gene>
<comment type="caution">
    <text evidence="1">The sequence shown here is derived from an EMBL/GenBank/DDBJ whole genome shotgun (WGS) entry which is preliminary data.</text>
</comment>